<dbReference type="Pfam" id="PF11007">
    <property type="entry name" value="CotJA"/>
    <property type="match status" value="1"/>
</dbReference>
<dbReference type="InterPro" id="IPR020256">
    <property type="entry name" value="Spore_coat_CotJA"/>
</dbReference>
<organism evidence="1 2">
    <name type="scientific">Thermoactinomyces intermedius</name>
    <dbReference type="NCBI Taxonomy" id="2024"/>
    <lineage>
        <taxon>Bacteria</taxon>
        <taxon>Bacillati</taxon>
        <taxon>Bacillota</taxon>
        <taxon>Bacilli</taxon>
        <taxon>Bacillales</taxon>
        <taxon>Thermoactinomycetaceae</taxon>
        <taxon>Thermoactinomyces</taxon>
    </lineage>
</organism>
<evidence type="ECO:0000313" key="2">
    <source>
        <dbReference type="Proteomes" id="UP000633619"/>
    </source>
</evidence>
<dbReference type="Proteomes" id="UP000633619">
    <property type="component" value="Unassembled WGS sequence"/>
</dbReference>
<proteinExistence type="predicted"/>
<reference evidence="1 2" key="1">
    <citation type="submission" date="2020-12" db="EMBL/GenBank/DDBJ databases">
        <title>WGS of Thermoactinomyces spp.</title>
        <authorList>
            <person name="Cheng K."/>
        </authorList>
    </citation>
    <scope>NUCLEOTIDE SEQUENCE [LARGE SCALE GENOMIC DNA]</scope>
    <source>
        <strain evidence="2">CICC 10671\DSM 43846</strain>
    </source>
</reference>
<dbReference type="AlphaFoldDB" id="A0A8I1A9E3"/>
<comment type="caution">
    <text evidence="1">The sequence shown here is derived from an EMBL/GenBank/DDBJ whole genome shotgun (WGS) entry which is preliminary data.</text>
</comment>
<dbReference type="EMBL" id="JAECVW010000001">
    <property type="protein sequence ID" value="MBH8593876.1"/>
    <property type="molecule type" value="Genomic_DNA"/>
</dbReference>
<keyword evidence="2" id="KW-1185">Reference proteome</keyword>
<protein>
    <submittedName>
        <fullName evidence="1">Spore coat associated protein CotJA</fullName>
    </submittedName>
</protein>
<accession>A0A8I1A9E3</accession>
<evidence type="ECO:0000313" key="1">
    <source>
        <dbReference type="EMBL" id="MBH8593876.1"/>
    </source>
</evidence>
<sequence>MPPILFFTGRVIGVKDCRDRNTPDPFRYQQRIWYPYISPLDPCPPQRVKTYVVAPNQFLGFQPPGLPQYPPHKALRRGTLWPILYSPYPPKKTPREER</sequence>
<name>A0A8I1A9E3_THEIN</name>
<gene>
    <name evidence="1" type="ORF">I8U20_00865</name>
</gene>